<organism evidence="1 2">
    <name type="scientific">Porphyromonas crevioricanis JCM 15906</name>
    <dbReference type="NCBI Taxonomy" id="1305617"/>
    <lineage>
        <taxon>Bacteria</taxon>
        <taxon>Pseudomonadati</taxon>
        <taxon>Bacteroidota</taxon>
        <taxon>Bacteroidia</taxon>
        <taxon>Bacteroidales</taxon>
        <taxon>Porphyromonadaceae</taxon>
        <taxon>Porphyromonas</taxon>
    </lineage>
</organism>
<dbReference type="EMBL" id="BAOU01000051">
    <property type="protein sequence ID" value="GAD06015.1"/>
    <property type="molecule type" value="Genomic_DNA"/>
</dbReference>
<reference evidence="2" key="1">
    <citation type="journal article" date="2013" name="Genome">
        <title>Draft Genome Sequences of Porphyromonas crevioricanis JCM 15906T and Porphyromonas cansulci JCM 13913T Isolated from a Canine Oral Cavity.</title>
        <authorList>
            <person name="Sakamoto M."/>
            <person name="Tanaka N."/>
            <person name="Shiwa Y."/>
            <person name="Yoshikawa H."/>
            <person name="Ohkuma M."/>
        </authorList>
    </citation>
    <scope>NUCLEOTIDE SEQUENCE [LARGE SCALE GENOMIC DNA]</scope>
    <source>
        <strain evidence="2">JCM 15906</strain>
    </source>
</reference>
<evidence type="ECO:0000313" key="1">
    <source>
        <dbReference type="EMBL" id="GAD06015.1"/>
    </source>
</evidence>
<protein>
    <submittedName>
        <fullName evidence="1">Uncharacterized protein</fullName>
    </submittedName>
</protein>
<comment type="caution">
    <text evidence="1">The sequence shown here is derived from an EMBL/GenBank/DDBJ whole genome shotgun (WGS) entry which is preliminary data.</text>
</comment>
<gene>
    <name evidence="1" type="ORF">PORCRE_1735</name>
</gene>
<proteinExistence type="predicted"/>
<name>T1DT54_9PORP</name>
<reference evidence="1 2" key="2">
    <citation type="journal article" date="2013" name="Genome Announc.">
        <title>Draft Genome Sequences of Porphyromonas crevioricanis JCM 15906T and Porphyromonas cansulci JCM 13913T Isolated from a Canine Oral Cavity.</title>
        <authorList>
            <person name="Sakamoto M."/>
            <person name="Tanaka N."/>
            <person name="Shiwa Y."/>
            <person name="Yoshikawa H."/>
            <person name="Ohkuma M."/>
        </authorList>
    </citation>
    <scope>NUCLEOTIDE SEQUENCE [LARGE SCALE GENOMIC DNA]</scope>
    <source>
        <strain evidence="1 2">JCM 15906</strain>
    </source>
</reference>
<evidence type="ECO:0000313" key="2">
    <source>
        <dbReference type="Proteomes" id="UP000018031"/>
    </source>
</evidence>
<dbReference type="AlphaFoldDB" id="T1DT54"/>
<sequence length="45" mass="5381">MKTDQRIVKRVAIFIQKEYKELPNKSRRILYCTPKSICVSLPKTR</sequence>
<dbReference type="Proteomes" id="UP000018031">
    <property type="component" value="Unassembled WGS sequence"/>
</dbReference>
<accession>T1DT54</accession>